<evidence type="ECO:0000256" key="1">
    <source>
        <dbReference type="ARBA" id="ARBA00022679"/>
    </source>
</evidence>
<dbReference type="AlphaFoldDB" id="A0A076ESC3"/>
<evidence type="ECO:0000313" key="3">
    <source>
        <dbReference type="Proteomes" id="UP000028488"/>
    </source>
</evidence>
<dbReference type="GO" id="GO:0008410">
    <property type="term" value="F:CoA-transferase activity"/>
    <property type="evidence" value="ECO:0007669"/>
    <property type="project" value="TreeGrafter"/>
</dbReference>
<dbReference type="Gene3D" id="3.40.50.10540">
    <property type="entry name" value="Crotonobetainyl-coa:carnitine coa-transferase, domain 1"/>
    <property type="match status" value="1"/>
</dbReference>
<proteinExistence type="predicted"/>
<dbReference type="RefSeq" id="WP_128640982.1">
    <property type="nucleotide sequence ID" value="NZ_CP008947.1"/>
</dbReference>
<organism evidence="2 3">
    <name type="scientific">Rhodococcus opacus</name>
    <name type="common">Nocardia opaca</name>
    <dbReference type="NCBI Taxonomy" id="37919"/>
    <lineage>
        <taxon>Bacteria</taxon>
        <taxon>Bacillati</taxon>
        <taxon>Actinomycetota</taxon>
        <taxon>Actinomycetes</taxon>
        <taxon>Mycobacteriales</taxon>
        <taxon>Nocardiaceae</taxon>
        <taxon>Rhodococcus</taxon>
    </lineage>
</organism>
<keyword evidence="1 2" id="KW-0808">Transferase</keyword>
<gene>
    <name evidence="2" type="ORF">EP51_27340</name>
</gene>
<dbReference type="eggNOG" id="COG1804">
    <property type="taxonomic scope" value="Bacteria"/>
</dbReference>
<dbReference type="Pfam" id="PF02515">
    <property type="entry name" value="CoA_transf_3"/>
    <property type="match status" value="1"/>
</dbReference>
<sequence length="418" mass="44686">MPDNVAAQRRPLEGLRVLDLTVALAGPYGTLLLAAMGAEVIKIESPGGSDIARFNPPFSNSDGGLHFGTVGDDDISLSILSRARGKKSVELDLKSAEGREIFYKMTEHADIVFENLSEGVVERLEVDYDTLRAINPKLIYCSLSGLGRPSYYPGVKAMDITVQALSGVMDTTGCSDGPPMRFGLPISDMLAPLYAVIGVQSALLQRRVTGEGQHVTVSMLECMSALLPFEHSDVLQRNGFEARSGNHHNRLAPFGIYRTRDGHVSIAAASDAWMAAIFDAIGQPELMDDPRFAGRGPRAVNADALNVIIEDWTSQHSTDDVIAELGARRSVPCVPVRTAVEVLADQALFDRGVLEPLVHPTAGTLDAVAGGVPIHMSDADVSVGRSAHLLGADTDEVLIELAGLTEDDLAGLRAKRVI</sequence>
<dbReference type="InterPro" id="IPR044855">
    <property type="entry name" value="CoA-Trfase_III_dom3_sf"/>
</dbReference>
<dbReference type="PANTHER" id="PTHR48207">
    <property type="entry name" value="SUCCINATE--HYDROXYMETHYLGLUTARATE COA-TRANSFERASE"/>
    <property type="match status" value="1"/>
</dbReference>
<dbReference type="SUPFAM" id="SSF89796">
    <property type="entry name" value="CoA-transferase family III (CaiB/BaiF)"/>
    <property type="match status" value="1"/>
</dbReference>
<dbReference type="PANTHER" id="PTHR48207:SF3">
    <property type="entry name" value="SUCCINATE--HYDROXYMETHYLGLUTARATE COA-TRANSFERASE"/>
    <property type="match status" value="1"/>
</dbReference>
<dbReference type="InterPro" id="IPR023606">
    <property type="entry name" value="CoA-Trfase_III_dom_1_sf"/>
</dbReference>
<name>A0A076ESC3_RHOOP</name>
<dbReference type="InterPro" id="IPR050483">
    <property type="entry name" value="CoA-transferase_III_domain"/>
</dbReference>
<dbReference type="Proteomes" id="UP000028488">
    <property type="component" value="Chromosome"/>
</dbReference>
<dbReference type="InterPro" id="IPR003673">
    <property type="entry name" value="CoA-Trfase_fam_III"/>
</dbReference>
<accession>A0A076ESC3</accession>
<protein>
    <submittedName>
        <fullName evidence="2">Formyl-CoA transferase</fullName>
    </submittedName>
</protein>
<evidence type="ECO:0000313" key="2">
    <source>
        <dbReference type="EMBL" id="AII08137.1"/>
    </source>
</evidence>
<dbReference type="EMBL" id="CP008947">
    <property type="protein sequence ID" value="AII08137.1"/>
    <property type="molecule type" value="Genomic_DNA"/>
</dbReference>
<reference evidence="2 3" key="1">
    <citation type="submission" date="2014-07" db="EMBL/GenBank/DDBJ databases">
        <title>Genome Sequence of Rhodococcus opacus Strain R7, a Biodegrader of Mono- and Polycyclic Aromatic Hydrocarbons.</title>
        <authorList>
            <person name="Di Gennaro P."/>
            <person name="Zampolli J."/>
            <person name="Presti I."/>
            <person name="Cappelletti M."/>
            <person name="D'Ursi P."/>
            <person name="Orro A."/>
            <person name="Mezzelani A."/>
            <person name="Milanesi L."/>
        </authorList>
    </citation>
    <scope>NUCLEOTIDE SEQUENCE [LARGE SCALE GENOMIC DNA]</scope>
    <source>
        <strain evidence="2 3">R7</strain>
    </source>
</reference>
<dbReference type="Gene3D" id="3.30.1540.10">
    <property type="entry name" value="formyl-coa transferase, domain 3"/>
    <property type="match status" value="1"/>
</dbReference>